<reference evidence="12 13" key="1">
    <citation type="submission" date="2016-10" db="EMBL/GenBank/DDBJ databases">
        <authorList>
            <person name="de Groot N.N."/>
        </authorList>
    </citation>
    <scope>NUCLEOTIDE SEQUENCE [LARGE SCALE GENOMIC DNA]</scope>
    <source>
        <strain evidence="12 13">DSM 45514</strain>
    </source>
</reference>
<feature type="active site" description="Charge relay system" evidence="7">
    <location>
        <position position="332"/>
    </location>
</feature>
<dbReference type="InterPro" id="IPR034084">
    <property type="entry name" value="Thermitase-like_dom"/>
</dbReference>
<comment type="similarity">
    <text evidence="2 7 8">Belongs to the peptidase S8 family.</text>
</comment>
<gene>
    <name evidence="12" type="ORF">SAMN04488112_11412</name>
</gene>
<dbReference type="PANTHER" id="PTHR43806:SF11">
    <property type="entry name" value="CEREVISIN-RELATED"/>
    <property type="match status" value="1"/>
</dbReference>
<keyword evidence="9" id="KW-0732">Signal</keyword>
<dbReference type="STRING" id="1236220.SAMN04488112_11412"/>
<feature type="domain" description="Fervidolysin-like N-terminal prodomain" evidence="11">
    <location>
        <begin position="37"/>
        <end position="101"/>
    </location>
</feature>
<evidence type="ECO:0000256" key="3">
    <source>
        <dbReference type="ARBA" id="ARBA00022525"/>
    </source>
</evidence>
<dbReference type="Proteomes" id="UP000199387">
    <property type="component" value="Unassembled WGS sequence"/>
</dbReference>
<dbReference type="RefSeq" id="WP_091570896.1">
    <property type="nucleotide sequence ID" value="NZ_FMZA01000014.1"/>
</dbReference>
<dbReference type="Gene3D" id="3.40.50.200">
    <property type="entry name" value="Peptidase S8/S53 domain"/>
    <property type="match status" value="1"/>
</dbReference>
<dbReference type="InterPro" id="IPR054399">
    <property type="entry name" value="Fervidolysin-like_N_prodom"/>
</dbReference>
<proteinExistence type="inferred from homology"/>
<dbReference type="GO" id="GO:0004252">
    <property type="term" value="F:serine-type endopeptidase activity"/>
    <property type="evidence" value="ECO:0007669"/>
    <property type="project" value="UniProtKB-UniRule"/>
</dbReference>
<evidence type="ECO:0000256" key="8">
    <source>
        <dbReference type="RuleBase" id="RU003355"/>
    </source>
</evidence>
<keyword evidence="13" id="KW-1185">Reference proteome</keyword>
<name>A0A1G6NU46_9BACL</name>
<dbReference type="CDD" id="cd07484">
    <property type="entry name" value="Peptidases_S8_Thermitase_like"/>
    <property type="match status" value="1"/>
</dbReference>
<dbReference type="AlphaFoldDB" id="A0A1G6NU46"/>
<dbReference type="GO" id="GO:0006508">
    <property type="term" value="P:proteolysis"/>
    <property type="evidence" value="ECO:0007669"/>
    <property type="project" value="UniProtKB-KW"/>
</dbReference>
<dbReference type="Pfam" id="PF22148">
    <property type="entry name" value="Fervidolysin_NPro-like"/>
    <property type="match status" value="1"/>
</dbReference>
<dbReference type="EMBL" id="FMZA01000014">
    <property type="protein sequence ID" value="SDC70685.1"/>
    <property type="molecule type" value="Genomic_DNA"/>
</dbReference>
<dbReference type="PROSITE" id="PS00138">
    <property type="entry name" value="SUBTILASE_SER"/>
    <property type="match status" value="1"/>
</dbReference>
<dbReference type="InterPro" id="IPR036852">
    <property type="entry name" value="Peptidase_S8/S53_dom_sf"/>
</dbReference>
<evidence type="ECO:0000256" key="2">
    <source>
        <dbReference type="ARBA" id="ARBA00011073"/>
    </source>
</evidence>
<dbReference type="InterPro" id="IPR023828">
    <property type="entry name" value="Peptidase_S8_Ser-AS"/>
</dbReference>
<evidence type="ECO:0000259" key="10">
    <source>
        <dbReference type="Pfam" id="PF00082"/>
    </source>
</evidence>
<dbReference type="InterPro" id="IPR022398">
    <property type="entry name" value="Peptidase_S8_His-AS"/>
</dbReference>
<dbReference type="InterPro" id="IPR050131">
    <property type="entry name" value="Peptidase_S8_subtilisin-like"/>
</dbReference>
<evidence type="ECO:0000313" key="13">
    <source>
        <dbReference type="Proteomes" id="UP000199387"/>
    </source>
</evidence>
<evidence type="ECO:0000313" key="12">
    <source>
        <dbReference type="EMBL" id="SDC70685.1"/>
    </source>
</evidence>
<dbReference type="SUPFAM" id="SSF52743">
    <property type="entry name" value="Subtilisin-like"/>
    <property type="match status" value="1"/>
</dbReference>
<dbReference type="InterPro" id="IPR023827">
    <property type="entry name" value="Peptidase_S8_Asp-AS"/>
</dbReference>
<keyword evidence="5 7" id="KW-0378">Hydrolase</keyword>
<evidence type="ECO:0000256" key="4">
    <source>
        <dbReference type="ARBA" id="ARBA00022670"/>
    </source>
</evidence>
<evidence type="ECO:0000256" key="7">
    <source>
        <dbReference type="PROSITE-ProRule" id="PRU01240"/>
    </source>
</evidence>
<evidence type="ECO:0000259" key="11">
    <source>
        <dbReference type="Pfam" id="PF22148"/>
    </source>
</evidence>
<evidence type="ECO:0000256" key="1">
    <source>
        <dbReference type="ARBA" id="ARBA00004613"/>
    </source>
</evidence>
<evidence type="ECO:0000256" key="5">
    <source>
        <dbReference type="ARBA" id="ARBA00022801"/>
    </source>
</evidence>
<evidence type="ECO:0000256" key="6">
    <source>
        <dbReference type="ARBA" id="ARBA00022825"/>
    </source>
</evidence>
<dbReference type="PANTHER" id="PTHR43806">
    <property type="entry name" value="PEPTIDASE S8"/>
    <property type="match status" value="1"/>
</dbReference>
<feature type="domain" description="Peptidase S8/S53" evidence="10">
    <location>
        <begin position="138"/>
        <end position="364"/>
    </location>
</feature>
<comment type="subcellular location">
    <subcellularLocation>
        <location evidence="1">Secreted</location>
    </subcellularLocation>
</comment>
<dbReference type="PRINTS" id="PR00723">
    <property type="entry name" value="SUBTILISIN"/>
</dbReference>
<dbReference type="GO" id="GO:0005576">
    <property type="term" value="C:extracellular region"/>
    <property type="evidence" value="ECO:0007669"/>
    <property type="project" value="UniProtKB-SubCell"/>
</dbReference>
<sequence length="386" mass="40222">MTIRQKRYLSILFAFMLAVSLSIPSVGAAQPGTTDTDEIIVKYKEGLPSAAMSALHKKADAEVLNRNAQLGFEVVKVEDASLEQAIDIYEQNNDVEYAEPNITFHTYETPNDPMFDQQWGPQQVEAPAAWDVTKGSDQVEVAIVDTGVDYDHPDLSGKVIKGGDFVDNDGDPMDENGHGTHCAGIAAASTNNGVGIAGMAPNVSIYAVRVLDANGSGSLDAVAEGIIDAADNGSEVISLSLGAPTGAQTLEEAVQYAADKGSVVVAAAGNSGLPTPSYPAYYSDAIAVAATDSNDSKASFSNYGSWVDIAAPGVDILSTYPGGDYQSLSGTSMATPHVAGLAGLLASQERSASEVRSAIEQTADPISGTGTYWENGRINANQAVNY</sequence>
<dbReference type="InterPro" id="IPR000209">
    <property type="entry name" value="Peptidase_S8/S53_dom"/>
</dbReference>
<dbReference type="PROSITE" id="PS51892">
    <property type="entry name" value="SUBTILASE"/>
    <property type="match status" value="1"/>
</dbReference>
<keyword evidence="6 7" id="KW-0720">Serine protease</keyword>
<protein>
    <submittedName>
        <fullName evidence="12">Thermitase. Serine peptidase. MEROPS family S08A</fullName>
    </submittedName>
</protein>
<feature type="chain" id="PRO_5011723798" evidence="9">
    <location>
        <begin position="29"/>
        <end position="386"/>
    </location>
</feature>
<evidence type="ECO:0000256" key="9">
    <source>
        <dbReference type="SAM" id="SignalP"/>
    </source>
</evidence>
<keyword evidence="3" id="KW-0964">Secreted</keyword>
<dbReference type="PROSITE" id="PS00137">
    <property type="entry name" value="SUBTILASE_HIS"/>
    <property type="match status" value="1"/>
</dbReference>
<dbReference type="Pfam" id="PF00082">
    <property type="entry name" value="Peptidase_S8"/>
    <property type="match status" value="1"/>
</dbReference>
<feature type="active site" description="Charge relay system" evidence="7">
    <location>
        <position position="178"/>
    </location>
</feature>
<organism evidence="12 13">
    <name type="scientific">Melghirimyces thermohalophilus</name>
    <dbReference type="NCBI Taxonomy" id="1236220"/>
    <lineage>
        <taxon>Bacteria</taxon>
        <taxon>Bacillati</taxon>
        <taxon>Bacillota</taxon>
        <taxon>Bacilli</taxon>
        <taxon>Bacillales</taxon>
        <taxon>Thermoactinomycetaceae</taxon>
        <taxon>Melghirimyces</taxon>
    </lineage>
</organism>
<dbReference type="InterPro" id="IPR015500">
    <property type="entry name" value="Peptidase_S8_subtilisin-rel"/>
</dbReference>
<feature type="signal peptide" evidence="9">
    <location>
        <begin position="1"/>
        <end position="28"/>
    </location>
</feature>
<accession>A0A1G6NU46</accession>
<feature type="active site" description="Charge relay system" evidence="7">
    <location>
        <position position="145"/>
    </location>
</feature>
<keyword evidence="4 7" id="KW-0645">Protease</keyword>
<dbReference type="OrthoDB" id="9798386at2"/>
<dbReference type="PROSITE" id="PS00136">
    <property type="entry name" value="SUBTILASE_ASP"/>
    <property type="match status" value="1"/>
</dbReference>